<organism evidence="2 3">
    <name type="scientific">Mycena alexandri</name>
    <dbReference type="NCBI Taxonomy" id="1745969"/>
    <lineage>
        <taxon>Eukaryota</taxon>
        <taxon>Fungi</taxon>
        <taxon>Dikarya</taxon>
        <taxon>Basidiomycota</taxon>
        <taxon>Agaricomycotina</taxon>
        <taxon>Agaricomycetes</taxon>
        <taxon>Agaricomycetidae</taxon>
        <taxon>Agaricales</taxon>
        <taxon>Marasmiineae</taxon>
        <taxon>Mycenaceae</taxon>
        <taxon>Mycena</taxon>
    </lineage>
</organism>
<accession>A0AAD6X428</accession>
<comment type="caution">
    <text evidence="2">The sequence shown here is derived from an EMBL/GenBank/DDBJ whole genome shotgun (WGS) entry which is preliminary data.</text>
</comment>
<evidence type="ECO:0008006" key="4">
    <source>
        <dbReference type="Google" id="ProtNLM"/>
    </source>
</evidence>
<proteinExistence type="predicted"/>
<sequence length="202" mass="22419">MFLHPIRRLATSRSPLASGQKDLSTSGATHTAGGGANVHRHKSVAEYRNPFTTLRRMLPENTSEIFTWTLPCEQATVKHSAINATTQDSPWLLGRICSRWRTVALASRSLWSFIGIDCNVLVEALAVLDMQLQRATYLRIYFAGPTSFYSDHPMNHRITLLERLVECSPRWVEAGLTLTPDLFPSSLVGAPCSDPTIAHIMG</sequence>
<feature type="compositionally biased region" description="Polar residues" evidence="1">
    <location>
        <begin position="13"/>
        <end position="23"/>
    </location>
</feature>
<name>A0AAD6X428_9AGAR</name>
<feature type="region of interest" description="Disordered" evidence="1">
    <location>
        <begin position="13"/>
        <end position="39"/>
    </location>
</feature>
<dbReference type="AlphaFoldDB" id="A0AAD6X428"/>
<gene>
    <name evidence="2" type="ORF">C8F04DRAFT_1097119</name>
</gene>
<evidence type="ECO:0000313" key="3">
    <source>
        <dbReference type="Proteomes" id="UP001218188"/>
    </source>
</evidence>
<evidence type="ECO:0000313" key="2">
    <source>
        <dbReference type="EMBL" id="KAJ7035932.1"/>
    </source>
</evidence>
<dbReference type="EMBL" id="JARJCM010000047">
    <property type="protein sequence ID" value="KAJ7035932.1"/>
    <property type="molecule type" value="Genomic_DNA"/>
</dbReference>
<dbReference type="Proteomes" id="UP001218188">
    <property type="component" value="Unassembled WGS sequence"/>
</dbReference>
<evidence type="ECO:0000256" key="1">
    <source>
        <dbReference type="SAM" id="MobiDB-lite"/>
    </source>
</evidence>
<keyword evidence="3" id="KW-1185">Reference proteome</keyword>
<reference evidence="2" key="1">
    <citation type="submission" date="2023-03" db="EMBL/GenBank/DDBJ databases">
        <title>Massive genome expansion in bonnet fungi (Mycena s.s.) driven by repeated elements and novel gene families across ecological guilds.</title>
        <authorList>
            <consortium name="Lawrence Berkeley National Laboratory"/>
            <person name="Harder C.B."/>
            <person name="Miyauchi S."/>
            <person name="Viragh M."/>
            <person name="Kuo A."/>
            <person name="Thoen E."/>
            <person name="Andreopoulos B."/>
            <person name="Lu D."/>
            <person name="Skrede I."/>
            <person name="Drula E."/>
            <person name="Henrissat B."/>
            <person name="Morin E."/>
            <person name="Kohler A."/>
            <person name="Barry K."/>
            <person name="LaButti K."/>
            <person name="Morin E."/>
            <person name="Salamov A."/>
            <person name="Lipzen A."/>
            <person name="Mereny Z."/>
            <person name="Hegedus B."/>
            <person name="Baldrian P."/>
            <person name="Stursova M."/>
            <person name="Weitz H."/>
            <person name="Taylor A."/>
            <person name="Grigoriev I.V."/>
            <person name="Nagy L.G."/>
            <person name="Martin F."/>
            <person name="Kauserud H."/>
        </authorList>
    </citation>
    <scope>NUCLEOTIDE SEQUENCE</scope>
    <source>
        <strain evidence="2">CBHHK200</strain>
    </source>
</reference>
<protein>
    <recommendedName>
        <fullName evidence="4">F-box domain-containing protein</fullName>
    </recommendedName>
</protein>